<dbReference type="PANTHER" id="PTHR30335:SF0">
    <property type="entry name" value="ION-TRANSLOCATING OXIDOREDUCTASE COMPLEX SUBUNIT A"/>
    <property type="match status" value="1"/>
</dbReference>
<dbReference type="NCBIfam" id="TIGR01943">
    <property type="entry name" value="rnfA"/>
    <property type="match status" value="1"/>
</dbReference>
<name>A0A3A4NQM8_ABYX5</name>
<keyword evidence="5 8" id="KW-0249">Electron transport</keyword>
<comment type="function">
    <text evidence="8">Part of a membrane-bound complex that couples electron transfer with translocation of ions across the membrane.</text>
</comment>
<evidence type="ECO:0000256" key="1">
    <source>
        <dbReference type="ARBA" id="ARBA00004127"/>
    </source>
</evidence>
<sequence>MNDFPSISTLMTIAIGAIFINNFVLSRFLGICPFIGVSRSIAPSVGMGMAVIFVMTLAGFVTFYVNYLLVLAGVGFLQTVAFILVIAALVQFVEMFLQKFNPTLYSALGIYLPLITTNCAVLGVALLNIKEGYSIIEVLVFSFSAAIGFALALVIMAGIRERLEITDVPKAMEGAPIAFIVGGILSLAFMGFSGMKF</sequence>
<keyword evidence="8" id="KW-1003">Cell membrane</keyword>
<dbReference type="AlphaFoldDB" id="A0A3A4NQM8"/>
<dbReference type="InterPro" id="IPR050133">
    <property type="entry name" value="NqrDE/RnfAE_oxidrdctase"/>
</dbReference>
<evidence type="ECO:0000256" key="7">
    <source>
        <dbReference type="ARBA" id="ARBA00023136"/>
    </source>
</evidence>
<keyword evidence="7 8" id="KW-0472">Membrane</keyword>
<feature type="transmembrane region" description="Helical" evidence="8">
    <location>
        <begin position="104"/>
        <end position="129"/>
    </location>
</feature>
<accession>A0A3A4NQM8</accession>
<dbReference type="Pfam" id="PF02508">
    <property type="entry name" value="Rnf-Nqr"/>
    <property type="match status" value="1"/>
</dbReference>
<dbReference type="GO" id="GO:0005886">
    <property type="term" value="C:plasma membrane"/>
    <property type="evidence" value="ECO:0007669"/>
    <property type="project" value="UniProtKB-SubCell"/>
</dbReference>
<dbReference type="InterPro" id="IPR003667">
    <property type="entry name" value="NqrDE/RnfAE"/>
</dbReference>
<feature type="transmembrane region" description="Helical" evidence="8">
    <location>
        <begin position="6"/>
        <end position="29"/>
    </location>
</feature>
<dbReference type="GO" id="GO:0022900">
    <property type="term" value="P:electron transport chain"/>
    <property type="evidence" value="ECO:0007669"/>
    <property type="project" value="UniProtKB-UniRule"/>
</dbReference>
<organism evidence="9 10">
    <name type="scientific">Abyssobacteria bacterium (strain SURF_5)</name>
    <dbReference type="NCBI Taxonomy" id="2093360"/>
    <lineage>
        <taxon>Bacteria</taxon>
        <taxon>Pseudomonadati</taxon>
        <taxon>Candidatus Hydrogenedentota</taxon>
        <taxon>Candidatus Abyssobacteria</taxon>
    </lineage>
</organism>
<evidence type="ECO:0000313" key="9">
    <source>
        <dbReference type="EMBL" id="RJP22873.1"/>
    </source>
</evidence>
<keyword evidence="3 8" id="KW-0812">Transmembrane</keyword>
<dbReference type="HAMAP" id="MF_00459">
    <property type="entry name" value="RsxA_RnfA"/>
    <property type="match status" value="1"/>
</dbReference>
<dbReference type="EMBL" id="QZKU01000053">
    <property type="protein sequence ID" value="RJP22873.1"/>
    <property type="molecule type" value="Genomic_DNA"/>
</dbReference>
<gene>
    <name evidence="8" type="primary">rnfA</name>
    <name evidence="9" type="ORF">C4520_07565</name>
</gene>
<feature type="transmembrane region" description="Helical" evidence="8">
    <location>
        <begin position="67"/>
        <end position="92"/>
    </location>
</feature>
<reference evidence="9 10" key="1">
    <citation type="journal article" date="2017" name="ISME J.">
        <title>Energy and carbon metabolisms in a deep terrestrial subsurface fluid microbial community.</title>
        <authorList>
            <person name="Momper L."/>
            <person name="Jungbluth S.P."/>
            <person name="Lee M.D."/>
            <person name="Amend J.P."/>
        </authorList>
    </citation>
    <scope>NUCLEOTIDE SEQUENCE [LARGE SCALE GENOMIC DNA]</scope>
    <source>
        <strain evidence="9">SURF_5</strain>
    </source>
</reference>
<comment type="similarity">
    <text evidence="8">Belongs to the NqrDE/RnfAE family.</text>
</comment>
<dbReference type="InterPro" id="IPR011293">
    <property type="entry name" value="Ion_transpt_RnfA/RsxA"/>
</dbReference>
<feature type="transmembrane region" description="Helical" evidence="8">
    <location>
        <begin position="41"/>
        <end position="61"/>
    </location>
</feature>
<keyword evidence="2 8" id="KW-0813">Transport</keyword>
<dbReference type="EC" id="7.-.-.-" evidence="8"/>
<keyword evidence="4 8" id="KW-1278">Translocase</keyword>
<comment type="caution">
    <text evidence="9">The sequence shown here is derived from an EMBL/GenBank/DDBJ whole genome shotgun (WGS) entry which is preliminary data.</text>
</comment>
<evidence type="ECO:0000313" key="10">
    <source>
        <dbReference type="Proteomes" id="UP000265882"/>
    </source>
</evidence>
<feature type="transmembrane region" description="Helical" evidence="8">
    <location>
        <begin position="171"/>
        <end position="192"/>
    </location>
</feature>
<comment type="subunit">
    <text evidence="8">The complex is composed of six subunits: RnfA, RnfB, RnfC, RnfD, RnfE and RnfG.</text>
</comment>
<protein>
    <recommendedName>
        <fullName evidence="8">Ion-translocating oxidoreductase complex subunit A</fullName>
        <ecNumber evidence="8">7.-.-.-</ecNumber>
    </recommendedName>
    <alternativeName>
        <fullName evidence="8">Rnf electron transport complex subunit A</fullName>
    </alternativeName>
</protein>
<dbReference type="GO" id="GO:0012505">
    <property type="term" value="C:endomembrane system"/>
    <property type="evidence" value="ECO:0007669"/>
    <property type="project" value="UniProtKB-SubCell"/>
</dbReference>
<dbReference type="PANTHER" id="PTHR30335">
    <property type="entry name" value="INTEGRAL MEMBRANE PROTEIN OF SOXR-REDUCING COMPLEX"/>
    <property type="match status" value="1"/>
</dbReference>
<evidence type="ECO:0000256" key="8">
    <source>
        <dbReference type="HAMAP-Rule" id="MF_00459"/>
    </source>
</evidence>
<keyword evidence="6 8" id="KW-1133">Transmembrane helix</keyword>
<comment type="subcellular location">
    <subcellularLocation>
        <location evidence="8">Cell membrane</location>
        <topology evidence="8">Multi-pass membrane protein</topology>
    </subcellularLocation>
    <subcellularLocation>
        <location evidence="1">Endomembrane system</location>
        <topology evidence="1">Multi-pass membrane protein</topology>
    </subcellularLocation>
</comment>
<evidence type="ECO:0000256" key="2">
    <source>
        <dbReference type="ARBA" id="ARBA00022448"/>
    </source>
</evidence>
<evidence type="ECO:0000256" key="5">
    <source>
        <dbReference type="ARBA" id="ARBA00022982"/>
    </source>
</evidence>
<proteinExistence type="inferred from homology"/>
<dbReference type="Proteomes" id="UP000265882">
    <property type="component" value="Unassembled WGS sequence"/>
</dbReference>
<feature type="transmembrane region" description="Helical" evidence="8">
    <location>
        <begin position="135"/>
        <end position="159"/>
    </location>
</feature>
<evidence type="ECO:0000256" key="3">
    <source>
        <dbReference type="ARBA" id="ARBA00022692"/>
    </source>
</evidence>
<dbReference type="PIRSF" id="PIRSF006102">
    <property type="entry name" value="NQR_DE"/>
    <property type="match status" value="1"/>
</dbReference>
<evidence type="ECO:0000256" key="6">
    <source>
        <dbReference type="ARBA" id="ARBA00022989"/>
    </source>
</evidence>
<evidence type="ECO:0000256" key="4">
    <source>
        <dbReference type="ARBA" id="ARBA00022967"/>
    </source>
</evidence>